<dbReference type="AlphaFoldDB" id="A0A9Q4C2U6"/>
<proteinExistence type="inferred from homology"/>
<sequence>MSLDAEPEDLVRPMRKPGKKYMIVGALATVGFLIFAVAYGFQLENGLAVTNLSDWGSGGGVTWGLYIGSFVWWVGIAHGGILVSAAARLFELEKYEPVARIAELLTIGALSMAGLMIVVHLGRPDRMVWSTVQSYPTTVHTSPLAWDLTVITLYFVMTGTYLSLTLRSDVYQLRDKLPNILSPVYSAVLFRYDPDEDPVAERMAWWLSLGIIVLAPLLLHGGVIPWLFQLTPSMPNWYGGLTAPQFLSAALTSAMGGVMFVAYIFRRVYDWEDVLPDEIFHGLGWWMGLFGLLWLWFQLQKLITGAYAPTRDVEPVVNTMLHSNVYWLAVGLVAVPLAYVAFQHFGILDFSVRGTVIAGVGVILGVLIDKTLFVVEGLIYASTRLYENVPGAYVPTPIEMASLLGTVSMIVLFFLGISKLVPIVELKAVKEHETETETGGD</sequence>
<organism evidence="8 9">
    <name type="scientific">Halorutilus salinus</name>
    <dbReference type="NCBI Taxonomy" id="2487751"/>
    <lineage>
        <taxon>Archaea</taxon>
        <taxon>Methanobacteriati</taxon>
        <taxon>Methanobacteriota</taxon>
        <taxon>Stenosarchaea group</taxon>
        <taxon>Halobacteria</taxon>
        <taxon>Halorutilales</taxon>
        <taxon>Halorutilaceae</taxon>
        <taxon>Halorutilus</taxon>
    </lineage>
</organism>
<feature type="transmembrane region" description="Helical" evidence="7">
    <location>
        <begin position="278"/>
        <end position="297"/>
    </location>
</feature>
<keyword evidence="9" id="KW-1185">Reference proteome</keyword>
<dbReference type="Pfam" id="PF03916">
    <property type="entry name" value="NrfD"/>
    <property type="match status" value="1"/>
</dbReference>
<reference evidence="8" key="1">
    <citation type="submission" date="2022-09" db="EMBL/GenBank/DDBJ databases">
        <title>Haloadaptaus new haloarchaeum isolated from saline soil.</title>
        <authorList>
            <person name="Duran-Viseras A."/>
            <person name="Sanchez-Porro C."/>
            <person name="Ventosa A."/>
        </authorList>
    </citation>
    <scope>NUCLEOTIDE SEQUENCE</scope>
    <source>
        <strain evidence="8">F3-133</strain>
    </source>
</reference>
<dbReference type="Proteomes" id="UP001149411">
    <property type="component" value="Unassembled WGS sequence"/>
</dbReference>
<feature type="transmembrane region" description="Helical" evidence="7">
    <location>
        <begin position="21"/>
        <end position="43"/>
    </location>
</feature>
<evidence type="ECO:0000256" key="4">
    <source>
        <dbReference type="ARBA" id="ARBA00022692"/>
    </source>
</evidence>
<feature type="transmembrane region" description="Helical" evidence="7">
    <location>
        <begin position="354"/>
        <end position="380"/>
    </location>
</feature>
<feature type="transmembrane region" description="Helical" evidence="7">
    <location>
        <begin position="246"/>
        <end position="266"/>
    </location>
</feature>
<feature type="transmembrane region" description="Helical" evidence="7">
    <location>
        <begin position="63"/>
        <end position="90"/>
    </location>
</feature>
<feature type="transmembrane region" description="Helical" evidence="7">
    <location>
        <begin position="143"/>
        <end position="164"/>
    </location>
</feature>
<keyword evidence="5 7" id="KW-1133">Transmembrane helix</keyword>
<feature type="transmembrane region" description="Helical" evidence="7">
    <location>
        <begin position="325"/>
        <end position="342"/>
    </location>
</feature>
<evidence type="ECO:0000313" key="9">
    <source>
        <dbReference type="Proteomes" id="UP001149411"/>
    </source>
</evidence>
<evidence type="ECO:0000256" key="6">
    <source>
        <dbReference type="ARBA" id="ARBA00023136"/>
    </source>
</evidence>
<dbReference type="PANTHER" id="PTHR34856:SF2">
    <property type="entry name" value="PROTEIN NRFD"/>
    <property type="match status" value="1"/>
</dbReference>
<comment type="similarity">
    <text evidence="2">Belongs to the NrfD family.</text>
</comment>
<name>A0A9Q4C2U6_9EURY</name>
<dbReference type="RefSeq" id="WP_266085642.1">
    <property type="nucleotide sequence ID" value="NZ_RKLV01000001.1"/>
</dbReference>
<evidence type="ECO:0000256" key="2">
    <source>
        <dbReference type="ARBA" id="ARBA00008929"/>
    </source>
</evidence>
<comment type="caution">
    <text evidence="8">The sequence shown here is derived from an EMBL/GenBank/DDBJ whole genome shotgun (WGS) entry which is preliminary data.</text>
</comment>
<feature type="transmembrane region" description="Helical" evidence="7">
    <location>
        <begin position="400"/>
        <end position="421"/>
    </location>
</feature>
<evidence type="ECO:0000256" key="1">
    <source>
        <dbReference type="ARBA" id="ARBA00004651"/>
    </source>
</evidence>
<comment type="subcellular location">
    <subcellularLocation>
        <location evidence="1">Cell membrane</location>
        <topology evidence="1">Multi-pass membrane protein</topology>
    </subcellularLocation>
</comment>
<keyword evidence="3" id="KW-1003">Cell membrane</keyword>
<dbReference type="InterPro" id="IPR052049">
    <property type="entry name" value="Electron_transfer_protein"/>
</dbReference>
<evidence type="ECO:0000256" key="3">
    <source>
        <dbReference type="ARBA" id="ARBA00022475"/>
    </source>
</evidence>
<evidence type="ECO:0000256" key="5">
    <source>
        <dbReference type="ARBA" id="ARBA00022989"/>
    </source>
</evidence>
<protein>
    <submittedName>
        <fullName evidence="8">Polysulfide reductase NrfD</fullName>
    </submittedName>
</protein>
<keyword evidence="6 7" id="KW-0472">Membrane</keyword>
<feature type="transmembrane region" description="Helical" evidence="7">
    <location>
        <begin position="204"/>
        <end position="226"/>
    </location>
</feature>
<gene>
    <name evidence="8" type="primary">nrfD</name>
    <name evidence="8" type="ORF">EGH25_01520</name>
</gene>
<accession>A0A9Q4C2U6</accession>
<keyword evidence="4 7" id="KW-0812">Transmembrane</keyword>
<dbReference type="GO" id="GO:0005886">
    <property type="term" value="C:plasma membrane"/>
    <property type="evidence" value="ECO:0007669"/>
    <property type="project" value="UniProtKB-SubCell"/>
</dbReference>
<dbReference type="EMBL" id="RKLV01000001">
    <property type="protein sequence ID" value="MCX2818036.1"/>
    <property type="molecule type" value="Genomic_DNA"/>
</dbReference>
<evidence type="ECO:0000256" key="7">
    <source>
        <dbReference type="SAM" id="Phobius"/>
    </source>
</evidence>
<dbReference type="InterPro" id="IPR005614">
    <property type="entry name" value="NrfD-like"/>
</dbReference>
<feature type="transmembrane region" description="Helical" evidence="7">
    <location>
        <begin position="102"/>
        <end position="123"/>
    </location>
</feature>
<dbReference type="PANTHER" id="PTHR34856">
    <property type="entry name" value="PROTEIN NRFD"/>
    <property type="match status" value="1"/>
</dbReference>
<evidence type="ECO:0000313" key="8">
    <source>
        <dbReference type="EMBL" id="MCX2818036.1"/>
    </source>
</evidence>